<organism evidence="2 3">
    <name type="scientific">Mucilaginibacter gynuensis</name>
    <dbReference type="NCBI Taxonomy" id="1302236"/>
    <lineage>
        <taxon>Bacteria</taxon>
        <taxon>Pseudomonadati</taxon>
        <taxon>Bacteroidota</taxon>
        <taxon>Sphingobacteriia</taxon>
        <taxon>Sphingobacteriales</taxon>
        <taxon>Sphingobacteriaceae</taxon>
        <taxon>Mucilaginibacter</taxon>
    </lineage>
</organism>
<evidence type="ECO:0000256" key="1">
    <source>
        <dbReference type="SAM" id="SignalP"/>
    </source>
</evidence>
<proteinExistence type="predicted"/>
<evidence type="ECO:0008006" key="4">
    <source>
        <dbReference type="Google" id="ProtNLM"/>
    </source>
</evidence>
<comment type="caution">
    <text evidence="2">The sequence shown here is derived from an EMBL/GenBank/DDBJ whole genome shotgun (WGS) entry which is preliminary data.</text>
</comment>
<dbReference type="Proteomes" id="UP001500582">
    <property type="component" value="Unassembled WGS sequence"/>
</dbReference>
<protein>
    <recommendedName>
        <fullName evidence="4">DUF4919 domain-containing protein</fullName>
    </recommendedName>
</protein>
<evidence type="ECO:0000313" key="3">
    <source>
        <dbReference type="Proteomes" id="UP001500582"/>
    </source>
</evidence>
<keyword evidence="1" id="KW-0732">Signal</keyword>
<reference evidence="3" key="1">
    <citation type="journal article" date="2019" name="Int. J. Syst. Evol. Microbiol.">
        <title>The Global Catalogue of Microorganisms (GCM) 10K type strain sequencing project: providing services to taxonomists for standard genome sequencing and annotation.</title>
        <authorList>
            <consortium name="The Broad Institute Genomics Platform"/>
            <consortium name="The Broad Institute Genome Sequencing Center for Infectious Disease"/>
            <person name="Wu L."/>
            <person name="Ma J."/>
        </authorList>
    </citation>
    <scope>NUCLEOTIDE SEQUENCE [LARGE SCALE GENOMIC DNA]</scope>
    <source>
        <strain evidence="3">JCM 17705</strain>
    </source>
</reference>
<sequence length="225" mass="25617">MKKSILLLLSALMLQQAHAQDMLSTYIENNTSFTNAYMYGHINKLVAKNYYLKEKDDVPGNYHLTYRPNTKVKQQVVESLTTRMKIPEARQAFMQYDFDATFNTITKGYDLKNNDAGDIMTAYQVLSWIAANQYVGLPDKAAVAVVRKKTAAALAALPAVNHDVVARAKMSEEMKILIVILQSRRIESQKKHQEQNFATQVNAEYLNRYGQDLQKLKLDSRGIHP</sequence>
<name>A0ABP8GFA1_9SPHI</name>
<dbReference type="RefSeq" id="WP_345211340.1">
    <property type="nucleotide sequence ID" value="NZ_BAABFT010000005.1"/>
</dbReference>
<dbReference type="EMBL" id="BAABFT010000005">
    <property type="protein sequence ID" value="GAA4323330.1"/>
    <property type="molecule type" value="Genomic_DNA"/>
</dbReference>
<feature type="chain" id="PRO_5046265035" description="DUF4919 domain-containing protein" evidence="1">
    <location>
        <begin position="20"/>
        <end position="225"/>
    </location>
</feature>
<evidence type="ECO:0000313" key="2">
    <source>
        <dbReference type="EMBL" id="GAA4323330.1"/>
    </source>
</evidence>
<feature type="signal peptide" evidence="1">
    <location>
        <begin position="1"/>
        <end position="19"/>
    </location>
</feature>
<keyword evidence="3" id="KW-1185">Reference proteome</keyword>
<gene>
    <name evidence="2" type="ORF">GCM10023149_24210</name>
</gene>
<accession>A0ABP8GFA1</accession>